<evidence type="ECO:0000313" key="1">
    <source>
        <dbReference type="EMBL" id="GAH09378.1"/>
    </source>
</evidence>
<dbReference type="EMBL" id="BART01034948">
    <property type="protein sequence ID" value="GAH09378.1"/>
    <property type="molecule type" value="Genomic_DNA"/>
</dbReference>
<proteinExistence type="predicted"/>
<reference evidence="1" key="1">
    <citation type="journal article" date="2014" name="Front. Microbiol.">
        <title>High frequency of phylogenetically diverse reductive dehalogenase-homologous genes in deep subseafloor sedimentary metagenomes.</title>
        <authorList>
            <person name="Kawai M."/>
            <person name="Futagami T."/>
            <person name="Toyoda A."/>
            <person name="Takaki Y."/>
            <person name="Nishi S."/>
            <person name="Hori S."/>
            <person name="Arai W."/>
            <person name="Tsubouchi T."/>
            <person name="Morono Y."/>
            <person name="Uchiyama I."/>
            <person name="Ito T."/>
            <person name="Fujiyama A."/>
            <person name="Inagaki F."/>
            <person name="Takami H."/>
        </authorList>
    </citation>
    <scope>NUCLEOTIDE SEQUENCE</scope>
    <source>
        <strain evidence="1">Expedition CK06-06</strain>
    </source>
</reference>
<name>X1EL43_9ZZZZ</name>
<sequence length="199" mass="20415">MKNSCSIDYVDEAGISIFKIDDDAGTTITGTYTVSGDLLFSGTDKLMFHDSDQYVYAPADGELEVLTDGIFTLDATTSSTITAPVSAIDASTSHTVTSPKTGVIATDSFTVTSPNVIHKKSAVDYVTTTVADSGEVVVTVTGSGDGSYEIATSDAEIVLDAATTVSIQAAGGTYGFSSTTLDMGTLSITNVGDIITTNA</sequence>
<accession>X1EL43</accession>
<protein>
    <submittedName>
        <fullName evidence="1">Uncharacterized protein</fullName>
    </submittedName>
</protein>
<feature type="non-terminal residue" evidence="1">
    <location>
        <position position="199"/>
    </location>
</feature>
<organism evidence="1">
    <name type="scientific">marine sediment metagenome</name>
    <dbReference type="NCBI Taxonomy" id="412755"/>
    <lineage>
        <taxon>unclassified sequences</taxon>
        <taxon>metagenomes</taxon>
        <taxon>ecological metagenomes</taxon>
    </lineage>
</organism>
<gene>
    <name evidence="1" type="ORF">S01H4_59556</name>
</gene>
<dbReference type="AlphaFoldDB" id="X1EL43"/>
<comment type="caution">
    <text evidence="1">The sequence shown here is derived from an EMBL/GenBank/DDBJ whole genome shotgun (WGS) entry which is preliminary data.</text>
</comment>